<keyword evidence="1" id="KW-0732">Signal</keyword>
<keyword evidence="3" id="KW-1185">Reference proteome</keyword>
<dbReference type="InterPro" id="IPR036182">
    <property type="entry name" value="PCuAC_sf"/>
</dbReference>
<dbReference type="Gene3D" id="2.60.40.1890">
    <property type="entry name" value="PCu(A)C copper chaperone"/>
    <property type="match status" value="1"/>
</dbReference>
<organism evidence="2 3">
    <name type="scientific">Faunimonas pinastri</name>
    <dbReference type="NCBI Taxonomy" id="1855383"/>
    <lineage>
        <taxon>Bacteria</taxon>
        <taxon>Pseudomonadati</taxon>
        <taxon>Pseudomonadota</taxon>
        <taxon>Alphaproteobacteria</taxon>
        <taxon>Hyphomicrobiales</taxon>
        <taxon>Afifellaceae</taxon>
        <taxon>Faunimonas</taxon>
    </lineage>
</organism>
<dbReference type="PANTHER" id="PTHR36302">
    <property type="entry name" value="BLR7088 PROTEIN"/>
    <property type="match status" value="1"/>
</dbReference>
<feature type="signal peptide" evidence="1">
    <location>
        <begin position="1"/>
        <end position="25"/>
    </location>
</feature>
<dbReference type="SUPFAM" id="SSF110087">
    <property type="entry name" value="DR1885-like metal-binding protein"/>
    <property type="match status" value="1"/>
</dbReference>
<protein>
    <recommendedName>
        <fullName evidence="4">Copper chaperone PCu(A)C</fullName>
    </recommendedName>
</protein>
<dbReference type="STRING" id="1855383.SAMN05216548_10264"/>
<dbReference type="InterPro" id="IPR058248">
    <property type="entry name" value="Lxx211020-like"/>
</dbReference>
<dbReference type="EMBL" id="FOFG01000002">
    <property type="protein sequence ID" value="SEP96689.1"/>
    <property type="molecule type" value="Genomic_DNA"/>
</dbReference>
<evidence type="ECO:0008006" key="4">
    <source>
        <dbReference type="Google" id="ProtNLM"/>
    </source>
</evidence>
<gene>
    <name evidence="2" type="ORF">SAMN05216548_10264</name>
</gene>
<dbReference type="AlphaFoldDB" id="A0A1H9C6C0"/>
<sequence>MALFLRAGFAAGLLLASAVASSARAEDFNLGDLAVQHPWTRATPPGAQVAAGYITIRNNGSTADRLVGGSLEAASGFELHDMSMKDGVMRMRPAAPVEIPPGGSVTLSPSGTHAMFTGLKHVLTKGSAIAGTLVFDHAGTLPVRFSVEAIGAKAPASAAMPGMKMN</sequence>
<evidence type="ECO:0000313" key="2">
    <source>
        <dbReference type="EMBL" id="SEP96689.1"/>
    </source>
</evidence>
<name>A0A1H9C6C0_9HYPH</name>
<dbReference type="OrthoDB" id="9796962at2"/>
<dbReference type="RefSeq" id="WP_092495253.1">
    <property type="nucleotide sequence ID" value="NZ_FOFG01000002.1"/>
</dbReference>
<dbReference type="InterPro" id="IPR007410">
    <property type="entry name" value="LpqE-like"/>
</dbReference>
<proteinExistence type="predicted"/>
<evidence type="ECO:0000256" key="1">
    <source>
        <dbReference type="SAM" id="SignalP"/>
    </source>
</evidence>
<reference evidence="2 3" key="1">
    <citation type="submission" date="2016-10" db="EMBL/GenBank/DDBJ databases">
        <authorList>
            <person name="de Groot N.N."/>
        </authorList>
    </citation>
    <scope>NUCLEOTIDE SEQUENCE [LARGE SCALE GENOMIC DNA]</scope>
    <source>
        <strain evidence="2 3">A52C2</strain>
    </source>
</reference>
<accession>A0A1H9C6C0</accession>
<dbReference type="Proteomes" id="UP000199647">
    <property type="component" value="Unassembled WGS sequence"/>
</dbReference>
<dbReference type="Pfam" id="PF04314">
    <property type="entry name" value="PCuAC"/>
    <property type="match status" value="1"/>
</dbReference>
<feature type="chain" id="PRO_5011726524" description="Copper chaperone PCu(A)C" evidence="1">
    <location>
        <begin position="26"/>
        <end position="166"/>
    </location>
</feature>
<dbReference type="PANTHER" id="PTHR36302:SF1">
    <property type="entry name" value="COPPER CHAPERONE PCU(A)C"/>
    <property type="match status" value="1"/>
</dbReference>
<evidence type="ECO:0000313" key="3">
    <source>
        <dbReference type="Proteomes" id="UP000199647"/>
    </source>
</evidence>